<evidence type="ECO:0000313" key="2">
    <source>
        <dbReference type="Proteomes" id="UP001375743"/>
    </source>
</evidence>
<accession>A0ABU8XUU1</accession>
<comment type="caution">
    <text evidence="1">The sequence shown here is derived from an EMBL/GenBank/DDBJ whole genome shotgun (WGS) entry which is preliminary data.</text>
</comment>
<organism evidence="1 2">
    <name type="scientific">Benzoatithermus flavus</name>
    <dbReference type="NCBI Taxonomy" id="3108223"/>
    <lineage>
        <taxon>Bacteria</taxon>
        <taxon>Pseudomonadati</taxon>
        <taxon>Pseudomonadota</taxon>
        <taxon>Alphaproteobacteria</taxon>
        <taxon>Geminicoccales</taxon>
        <taxon>Geminicoccaceae</taxon>
        <taxon>Benzoatithermus</taxon>
    </lineage>
</organism>
<dbReference type="EMBL" id="JBBLZC010000013">
    <property type="protein sequence ID" value="MEK0084195.1"/>
    <property type="molecule type" value="Genomic_DNA"/>
</dbReference>
<sequence length="84" mass="8952">MPQVLDHATGTTTTYGTKTAALAAGRLLARRLAASRALTGILEDPRDDGLLIYGTVQDATGRIVDLPPLVRVSFPGPTRRPRRG</sequence>
<dbReference type="RefSeq" id="WP_418160044.1">
    <property type="nucleotide sequence ID" value="NZ_JBBLZC010000013.1"/>
</dbReference>
<proteinExistence type="predicted"/>
<reference evidence="1 2" key="1">
    <citation type="submission" date="2024-01" db="EMBL/GenBank/DDBJ databases">
        <title>Multi-omics insights into the function and evolution of sodium benzoate biodegradation pathways in Benzoatithermus flavus gen. nov., sp. nov. from hot spring.</title>
        <authorList>
            <person name="Hu C.-J."/>
            <person name="Li W.-J."/>
        </authorList>
    </citation>
    <scope>NUCLEOTIDE SEQUENCE [LARGE SCALE GENOMIC DNA]</scope>
    <source>
        <strain evidence="1 2">SYSU G07066</strain>
    </source>
</reference>
<evidence type="ECO:0000313" key="1">
    <source>
        <dbReference type="EMBL" id="MEK0084195.1"/>
    </source>
</evidence>
<keyword evidence="2" id="KW-1185">Reference proteome</keyword>
<gene>
    <name evidence="1" type="ORF">U1T56_13610</name>
</gene>
<dbReference type="Proteomes" id="UP001375743">
    <property type="component" value="Unassembled WGS sequence"/>
</dbReference>
<name>A0ABU8XUU1_9PROT</name>
<protein>
    <submittedName>
        <fullName evidence="1">Uncharacterized protein</fullName>
    </submittedName>
</protein>